<dbReference type="PANTHER" id="PTHR36091">
    <property type="entry name" value="ALTERED INHERITANCE OF MITOCHONDRIA PROTEIN 9, MITOCHONDRIAL"/>
    <property type="match status" value="1"/>
</dbReference>
<dbReference type="Gene3D" id="3.90.1200.10">
    <property type="match status" value="1"/>
</dbReference>
<dbReference type="InterPro" id="IPR002575">
    <property type="entry name" value="Aminoglycoside_PTrfase"/>
</dbReference>
<gene>
    <name evidence="4" type="ORF">LECACI_7A001140</name>
</gene>
<sequence>MPGRPLGDSWFSLDNKAISKVMKQIVHVEQRYMALALPASGSLYFKRDLESHEKAAPIPGFSQDDTSLVVGPIASYAWWYRERALSDVDRGPWEDFLSCFEAVAKREISFCQQYGKPRHNVELYLRELDNLEPQYPSRHVELLQDFLKLAPYLDVSRDSRFARPTLRHPDLSPNNILVNDELEITGIIDWQHATALPLCLCAGIPKYYQNWGDPISESLQKPETKLPPDFDDQDSASQEATKDSMRRRLIHFYYAALTMKKNQDHFDAFRSYNLMLRAKLYDRAGAPWEGSSASLEQVLIEAQRHWPLRIEDSSSKEAPECPLSYPSERIESCLKRVQEEDERLEELDDMRAMLNTDAVGWVEDDEHLAQANELLDSMRTAFLQEAKTDIEKIAARDHFPFDDHEE</sequence>
<dbReference type="SUPFAM" id="SSF56112">
    <property type="entry name" value="Protein kinase-like (PK-like)"/>
    <property type="match status" value="1"/>
</dbReference>
<protein>
    <submittedName>
        <fullName evidence="4">Phosphotransferase family</fullName>
    </submittedName>
</protein>
<comment type="caution">
    <text evidence="4">The sequence shown here is derived from an EMBL/GenBank/DDBJ whole genome shotgun (WGS) entry which is preliminary data.</text>
</comment>
<feature type="domain" description="Aminoglycoside phosphotransferase" evidence="3">
    <location>
        <begin position="127"/>
        <end position="194"/>
    </location>
</feature>
<evidence type="ECO:0000256" key="1">
    <source>
        <dbReference type="SAM" id="Coils"/>
    </source>
</evidence>
<proteinExistence type="predicted"/>
<dbReference type="AlphaFoldDB" id="A0AAI8YSG0"/>
<organism evidence="4 5">
    <name type="scientific">Lecanosticta acicola</name>
    <dbReference type="NCBI Taxonomy" id="111012"/>
    <lineage>
        <taxon>Eukaryota</taxon>
        <taxon>Fungi</taxon>
        <taxon>Dikarya</taxon>
        <taxon>Ascomycota</taxon>
        <taxon>Pezizomycotina</taxon>
        <taxon>Dothideomycetes</taxon>
        <taxon>Dothideomycetidae</taxon>
        <taxon>Mycosphaerellales</taxon>
        <taxon>Mycosphaerellaceae</taxon>
        <taxon>Lecanosticta</taxon>
    </lineage>
</organism>
<accession>A0AAI8YSG0</accession>
<dbReference type="Pfam" id="PF01636">
    <property type="entry name" value="APH"/>
    <property type="match status" value="1"/>
</dbReference>
<dbReference type="InterPro" id="IPR051035">
    <property type="entry name" value="Mito_inheritance_9"/>
</dbReference>
<evidence type="ECO:0000259" key="3">
    <source>
        <dbReference type="Pfam" id="PF01636"/>
    </source>
</evidence>
<dbReference type="Proteomes" id="UP001296104">
    <property type="component" value="Unassembled WGS sequence"/>
</dbReference>
<name>A0AAI8YSG0_9PEZI</name>
<reference evidence="4" key="1">
    <citation type="submission" date="2023-11" db="EMBL/GenBank/DDBJ databases">
        <authorList>
            <person name="Alioto T."/>
            <person name="Alioto T."/>
            <person name="Gomez Garrido J."/>
        </authorList>
    </citation>
    <scope>NUCLEOTIDE SEQUENCE</scope>
</reference>
<evidence type="ECO:0000256" key="2">
    <source>
        <dbReference type="SAM" id="MobiDB-lite"/>
    </source>
</evidence>
<dbReference type="InterPro" id="IPR011009">
    <property type="entry name" value="Kinase-like_dom_sf"/>
</dbReference>
<feature type="coiled-coil region" evidence="1">
    <location>
        <begin position="330"/>
        <end position="357"/>
    </location>
</feature>
<dbReference type="EMBL" id="CAVMBE010000004">
    <property type="protein sequence ID" value="CAK3818414.1"/>
    <property type="molecule type" value="Genomic_DNA"/>
</dbReference>
<evidence type="ECO:0000313" key="5">
    <source>
        <dbReference type="Proteomes" id="UP001296104"/>
    </source>
</evidence>
<dbReference type="GO" id="GO:0005739">
    <property type="term" value="C:mitochondrion"/>
    <property type="evidence" value="ECO:0007669"/>
    <property type="project" value="TreeGrafter"/>
</dbReference>
<evidence type="ECO:0000313" key="4">
    <source>
        <dbReference type="EMBL" id="CAK3818414.1"/>
    </source>
</evidence>
<keyword evidence="1" id="KW-0175">Coiled coil</keyword>
<dbReference type="PANTHER" id="PTHR36091:SF2">
    <property type="entry name" value="AMINOGLYCOSIDE PHOSPHOTRANSFERASE DOMAIN-CONTAINING PROTEIN"/>
    <property type="match status" value="1"/>
</dbReference>
<keyword evidence="5" id="KW-1185">Reference proteome</keyword>
<feature type="region of interest" description="Disordered" evidence="2">
    <location>
        <begin position="218"/>
        <end position="242"/>
    </location>
</feature>